<dbReference type="Pfam" id="PF13560">
    <property type="entry name" value="HTH_31"/>
    <property type="match status" value="1"/>
</dbReference>
<dbReference type="PROSITE" id="PS50943">
    <property type="entry name" value="HTH_CROC1"/>
    <property type="match status" value="1"/>
</dbReference>
<dbReference type="InterPro" id="IPR043917">
    <property type="entry name" value="DUF5753"/>
</dbReference>
<evidence type="ECO:0000313" key="2">
    <source>
        <dbReference type="EMBL" id="PSK96588.1"/>
    </source>
</evidence>
<organism evidence="2 3">
    <name type="scientific">Murinocardiopsis flavida</name>
    <dbReference type="NCBI Taxonomy" id="645275"/>
    <lineage>
        <taxon>Bacteria</taxon>
        <taxon>Bacillati</taxon>
        <taxon>Actinomycetota</taxon>
        <taxon>Actinomycetes</taxon>
        <taxon>Streptosporangiales</taxon>
        <taxon>Nocardiopsidaceae</taxon>
        <taxon>Murinocardiopsis</taxon>
    </lineage>
</organism>
<dbReference type="InterPro" id="IPR010982">
    <property type="entry name" value="Lambda_DNA-bd_dom_sf"/>
</dbReference>
<dbReference type="Proteomes" id="UP000240542">
    <property type="component" value="Unassembled WGS sequence"/>
</dbReference>
<feature type="domain" description="HTH cro/C1-type" evidence="1">
    <location>
        <begin position="16"/>
        <end position="70"/>
    </location>
</feature>
<dbReference type="SUPFAM" id="SSF47413">
    <property type="entry name" value="lambda repressor-like DNA-binding domains"/>
    <property type="match status" value="1"/>
</dbReference>
<dbReference type="GO" id="GO:0003677">
    <property type="term" value="F:DNA binding"/>
    <property type="evidence" value="ECO:0007669"/>
    <property type="project" value="InterPro"/>
</dbReference>
<dbReference type="RefSeq" id="WP_106583953.1">
    <property type="nucleotide sequence ID" value="NZ_PYGA01000011.1"/>
</dbReference>
<dbReference type="CDD" id="cd00093">
    <property type="entry name" value="HTH_XRE"/>
    <property type="match status" value="1"/>
</dbReference>
<protein>
    <submittedName>
        <fullName evidence="2">Helix-turn-helix protein</fullName>
    </submittedName>
</protein>
<evidence type="ECO:0000259" key="1">
    <source>
        <dbReference type="PROSITE" id="PS50943"/>
    </source>
</evidence>
<dbReference type="InterPro" id="IPR001387">
    <property type="entry name" value="Cro/C1-type_HTH"/>
</dbReference>
<keyword evidence="3" id="KW-1185">Reference proteome</keyword>
<dbReference type="Pfam" id="PF19054">
    <property type="entry name" value="DUF5753"/>
    <property type="match status" value="1"/>
</dbReference>
<evidence type="ECO:0000313" key="3">
    <source>
        <dbReference type="Proteomes" id="UP000240542"/>
    </source>
</evidence>
<dbReference type="AlphaFoldDB" id="A0A2P8DHA0"/>
<reference evidence="2 3" key="1">
    <citation type="submission" date="2018-03" db="EMBL/GenBank/DDBJ databases">
        <title>Genomic Encyclopedia of Archaeal and Bacterial Type Strains, Phase II (KMG-II): from individual species to whole genera.</title>
        <authorList>
            <person name="Goeker M."/>
        </authorList>
    </citation>
    <scope>NUCLEOTIDE SEQUENCE [LARGE SCALE GENOMIC DNA]</scope>
    <source>
        <strain evidence="2 3">DSM 45312</strain>
    </source>
</reference>
<accession>A0A2P8DHA0</accession>
<dbReference type="EMBL" id="PYGA01000011">
    <property type="protein sequence ID" value="PSK96588.1"/>
    <property type="molecule type" value="Genomic_DNA"/>
</dbReference>
<gene>
    <name evidence="2" type="ORF">CLV63_111183</name>
</gene>
<dbReference type="Gene3D" id="1.10.260.40">
    <property type="entry name" value="lambda repressor-like DNA-binding domains"/>
    <property type="match status" value="1"/>
</dbReference>
<comment type="caution">
    <text evidence="2">The sequence shown here is derived from an EMBL/GenBank/DDBJ whole genome shotgun (WGS) entry which is preliminary data.</text>
</comment>
<sequence>MSSQAQQAREALGARLRELRRDAGLTGRALSSAVGWQLSKVSKIEHGKQTPTEADIRVWCQHCGADADVADLVATVRAVEAMWMEWRRILHSGTRRRQRTSIGLYEKARQIRVYEPSVIWGTLQTPEYAAAVLRTGVDFHQIPDDVEAGVAARMERQQTLYRGDRRFSALLGEQALYTRVGGTEVMAAQLDRLLVAMAVPRLSLGIIPLAGPAEHGVLPGEGFVMFDDQVVMVETVSAELTITQPREIALYSKAFMLLQKSAVYGRDARTLIARARSTLY</sequence>
<dbReference type="SMART" id="SM00530">
    <property type="entry name" value="HTH_XRE"/>
    <property type="match status" value="1"/>
</dbReference>
<dbReference type="OrthoDB" id="4966777at2"/>
<proteinExistence type="predicted"/>
<name>A0A2P8DHA0_9ACTN</name>